<protein>
    <recommendedName>
        <fullName evidence="5">Transmembrane protein</fullName>
    </recommendedName>
</protein>
<name>E3HY79_ACHXA</name>
<keyword evidence="2" id="KW-1133">Transmembrane helix</keyword>
<dbReference type="Proteomes" id="UP000006876">
    <property type="component" value="Plasmid pA82"/>
</dbReference>
<dbReference type="EMBL" id="CP002289">
    <property type="protein sequence ID" value="ADP20033.1"/>
    <property type="molecule type" value="Genomic_DNA"/>
</dbReference>
<geneLocation type="plasmid" evidence="3 4">
    <name>pA82</name>
</geneLocation>
<organism evidence="3 4">
    <name type="scientific">Achromobacter xylosoxidans (strain A8)</name>
    <dbReference type="NCBI Taxonomy" id="762376"/>
    <lineage>
        <taxon>Bacteria</taxon>
        <taxon>Pseudomonadati</taxon>
        <taxon>Pseudomonadota</taxon>
        <taxon>Betaproteobacteria</taxon>
        <taxon>Burkholderiales</taxon>
        <taxon>Alcaligenaceae</taxon>
        <taxon>Achromobacter</taxon>
    </lineage>
</organism>
<evidence type="ECO:0000256" key="1">
    <source>
        <dbReference type="SAM" id="MobiDB-lite"/>
    </source>
</evidence>
<feature type="compositionally biased region" description="Polar residues" evidence="1">
    <location>
        <begin position="230"/>
        <end position="240"/>
    </location>
</feature>
<keyword evidence="2" id="KW-0472">Membrane</keyword>
<reference evidence="4" key="1">
    <citation type="journal article" date="2011" name="J. Bacteriol.">
        <title>Complete genome sequence of the haloaromatic acid-degrading bacterium Achromobacter xylosoxidans A8.</title>
        <authorList>
            <person name="Strnad H."/>
            <person name="Ridl J."/>
            <person name="Paces J."/>
            <person name="Kolar M."/>
            <person name="Vlcek C."/>
            <person name="Paces V."/>
        </authorList>
    </citation>
    <scope>NUCLEOTIDE SEQUENCE [LARGE SCALE GENOMIC DNA]</scope>
    <source>
        <strain evidence="4">A8</strain>
        <plasmid evidence="4">pA82</plasmid>
    </source>
</reference>
<feature type="region of interest" description="Disordered" evidence="1">
    <location>
        <begin position="219"/>
        <end position="247"/>
    </location>
</feature>
<keyword evidence="2" id="KW-0812">Transmembrane</keyword>
<sequence length="247" mass="26630">MKDCPAIHELFGTLFATRCSCNAESCRQSCSESAWLRRAQRFVQSYGLALQEARNTAPNSLAWWSGATERGLVPTLPEYFELMERTAGVSIAAREQMTQYLERELPGFDKALGCDQGRLCLDHYHYRAMIAANPPPPTRLASPGFHSAAPCLAAPTVGVGGGFNMGPVSKKAHGAGFAAVFPTALVTVFLAVIASATFWWAAKAISDYREHQFWTEIRGTGASGPDEQTRLGSGNDTGAQPSKGLGR</sequence>
<proteinExistence type="predicted"/>
<accession>E3HY79</accession>
<evidence type="ECO:0000313" key="4">
    <source>
        <dbReference type="Proteomes" id="UP000006876"/>
    </source>
</evidence>
<keyword evidence="3" id="KW-0614">Plasmid</keyword>
<dbReference type="HOGENOM" id="CLU_1122697_0_0_4"/>
<evidence type="ECO:0000313" key="3">
    <source>
        <dbReference type="EMBL" id="ADP20033.1"/>
    </source>
</evidence>
<evidence type="ECO:0000256" key="2">
    <source>
        <dbReference type="SAM" id="Phobius"/>
    </source>
</evidence>
<gene>
    <name evidence="3" type="ordered locus">AXYL_06750</name>
</gene>
<feature type="transmembrane region" description="Helical" evidence="2">
    <location>
        <begin position="177"/>
        <end position="202"/>
    </location>
</feature>
<dbReference type="KEGG" id="axy:AXYL_06750"/>
<evidence type="ECO:0008006" key="5">
    <source>
        <dbReference type="Google" id="ProtNLM"/>
    </source>
</evidence>
<dbReference type="RefSeq" id="WP_013397221.1">
    <property type="nucleotide sequence ID" value="NC_014642.1"/>
</dbReference>
<dbReference type="AlphaFoldDB" id="E3HY79"/>